<proteinExistence type="predicted"/>
<gene>
    <name evidence="1" type="ORF">BJ972_000082</name>
</gene>
<comment type="caution">
    <text evidence="1">The sequence shown here is derived from an EMBL/GenBank/DDBJ whole genome shotgun (WGS) entry which is preliminary data.</text>
</comment>
<protein>
    <recommendedName>
        <fullName evidence="3">ATP-binding protein</fullName>
    </recommendedName>
</protein>
<dbReference type="AlphaFoldDB" id="A0A852SAU9"/>
<organism evidence="1 2">
    <name type="scientific">Agromyces atrinae</name>
    <dbReference type="NCBI Taxonomy" id="592376"/>
    <lineage>
        <taxon>Bacteria</taxon>
        <taxon>Bacillati</taxon>
        <taxon>Actinomycetota</taxon>
        <taxon>Actinomycetes</taxon>
        <taxon>Micrococcales</taxon>
        <taxon>Microbacteriaceae</taxon>
        <taxon>Agromyces</taxon>
    </lineage>
</organism>
<reference evidence="1 2" key="1">
    <citation type="submission" date="2020-07" db="EMBL/GenBank/DDBJ databases">
        <title>Sequencing the genomes of 1000 actinobacteria strains.</title>
        <authorList>
            <person name="Klenk H.-P."/>
        </authorList>
    </citation>
    <scope>NUCLEOTIDE SEQUENCE [LARGE SCALE GENOMIC DNA]</scope>
    <source>
        <strain evidence="1 2">DSM 23870</strain>
    </source>
</reference>
<evidence type="ECO:0008006" key="3">
    <source>
        <dbReference type="Google" id="ProtNLM"/>
    </source>
</evidence>
<evidence type="ECO:0000313" key="2">
    <source>
        <dbReference type="Proteomes" id="UP000581087"/>
    </source>
</evidence>
<sequence>MDQVILMCGPAGSGKSTYARMLEPAGYVVLSFDAEAWELGHRVHPLPADVMQTVHDRLQNRLTELVTRGDRVVVDTSFWSRISRERYRDILAPLGVTPTVYYLDTPRDVLLGRLRARSNAGPDDVHVPAEQALAYLDGFQKPSPDEGPLRIIRHEPDTLRLPG</sequence>
<dbReference type="Pfam" id="PF13671">
    <property type="entry name" value="AAA_33"/>
    <property type="match status" value="1"/>
</dbReference>
<dbReference type="Proteomes" id="UP000581087">
    <property type="component" value="Unassembled WGS sequence"/>
</dbReference>
<evidence type="ECO:0000313" key="1">
    <source>
        <dbReference type="EMBL" id="NYD65563.1"/>
    </source>
</evidence>
<name>A0A852SAU9_9MICO</name>
<dbReference type="SUPFAM" id="SSF52540">
    <property type="entry name" value="P-loop containing nucleoside triphosphate hydrolases"/>
    <property type="match status" value="1"/>
</dbReference>
<dbReference type="EMBL" id="JACCBI010000001">
    <property type="protein sequence ID" value="NYD65563.1"/>
    <property type="molecule type" value="Genomic_DNA"/>
</dbReference>
<dbReference type="InterPro" id="IPR027417">
    <property type="entry name" value="P-loop_NTPase"/>
</dbReference>
<dbReference type="Gene3D" id="3.40.50.300">
    <property type="entry name" value="P-loop containing nucleotide triphosphate hydrolases"/>
    <property type="match status" value="1"/>
</dbReference>
<dbReference type="RefSeq" id="WP_206736555.1">
    <property type="nucleotide sequence ID" value="NZ_JACCBI010000001.1"/>
</dbReference>
<accession>A0A852SAU9</accession>